<dbReference type="Proteomes" id="UP000800093">
    <property type="component" value="Unassembled WGS sequence"/>
</dbReference>
<reference evidence="5" key="1">
    <citation type="journal article" date="2020" name="Stud. Mycol.">
        <title>101 Dothideomycetes genomes: A test case for predicting lifestyles and emergence of pathogens.</title>
        <authorList>
            <person name="Haridas S."/>
            <person name="Albert R."/>
            <person name="Binder M."/>
            <person name="Bloem J."/>
            <person name="LaButti K."/>
            <person name="Salamov A."/>
            <person name="Andreopoulos B."/>
            <person name="Baker S."/>
            <person name="Barry K."/>
            <person name="Bills G."/>
            <person name="Bluhm B."/>
            <person name="Cannon C."/>
            <person name="Castanera R."/>
            <person name="Culley D."/>
            <person name="Daum C."/>
            <person name="Ezra D."/>
            <person name="Gonzalez J."/>
            <person name="Henrissat B."/>
            <person name="Kuo A."/>
            <person name="Liang C."/>
            <person name="Lipzen A."/>
            <person name="Lutzoni F."/>
            <person name="Magnuson J."/>
            <person name="Mondo S."/>
            <person name="Nolan M."/>
            <person name="Ohm R."/>
            <person name="Pangilinan J."/>
            <person name="Park H.-J."/>
            <person name="Ramirez L."/>
            <person name="Alfaro M."/>
            <person name="Sun H."/>
            <person name="Tritt A."/>
            <person name="Yoshinaga Y."/>
            <person name="Zwiers L.-H."/>
            <person name="Turgeon B."/>
            <person name="Goodwin S."/>
            <person name="Spatafora J."/>
            <person name="Crous P."/>
            <person name="Grigoriev I."/>
        </authorList>
    </citation>
    <scope>NUCLEOTIDE SEQUENCE [LARGE SCALE GENOMIC DNA]</scope>
    <source>
        <strain evidence="5">CBS 304.66</strain>
    </source>
</reference>
<keyword evidence="2" id="KW-1133">Transmembrane helix</keyword>
<feature type="region of interest" description="Disordered" evidence="1">
    <location>
        <begin position="322"/>
        <end position="396"/>
    </location>
</feature>
<feature type="compositionally biased region" description="Low complexity" evidence="1">
    <location>
        <begin position="372"/>
        <end position="383"/>
    </location>
</feature>
<evidence type="ECO:0000313" key="5">
    <source>
        <dbReference type="Proteomes" id="UP000800093"/>
    </source>
</evidence>
<feature type="signal peptide" evidence="3">
    <location>
        <begin position="1"/>
        <end position="18"/>
    </location>
</feature>
<feature type="region of interest" description="Disordered" evidence="1">
    <location>
        <begin position="182"/>
        <end position="203"/>
    </location>
</feature>
<feature type="compositionally biased region" description="Low complexity" evidence="1">
    <location>
        <begin position="186"/>
        <end position="203"/>
    </location>
</feature>
<dbReference type="EMBL" id="ML986586">
    <property type="protein sequence ID" value="KAF2268511.1"/>
    <property type="molecule type" value="Genomic_DNA"/>
</dbReference>
<dbReference type="AlphaFoldDB" id="A0A9P4N971"/>
<evidence type="ECO:0000313" key="4">
    <source>
        <dbReference type="EMBL" id="KAF2268511.1"/>
    </source>
</evidence>
<feature type="region of interest" description="Disordered" evidence="1">
    <location>
        <begin position="240"/>
        <end position="303"/>
    </location>
</feature>
<name>A0A9P4N971_9PLEO</name>
<evidence type="ECO:0000256" key="1">
    <source>
        <dbReference type="SAM" id="MobiDB-lite"/>
    </source>
</evidence>
<proteinExistence type="predicted"/>
<gene>
    <name evidence="4" type="ORF">CC78DRAFT_613215</name>
</gene>
<evidence type="ECO:0000256" key="2">
    <source>
        <dbReference type="SAM" id="Phobius"/>
    </source>
</evidence>
<feature type="compositionally biased region" description="Polar residues" evidence="1">
    <location>
        <begin position="280"/>
        <end position="300"/>
    </location>
</feature>
<feature type="region of interest" description="Disordered" evidence="1">
    <location>
        <begin position="52"/>
        <end position="73"/>
    </location>
</feature>
<organism evidence="4 5">
    <name type="scientific">Lojkania enalia</name>
    <dbReference type="NCBI Taxonomy" id="147567"/>
    <lineage>
        <taxon>Eukaryota</taxon>
        <taxon>Fungi</taxon>
        <taxon>Dikarya</taxon>
        <taxon>Ascomycota</taxon>
        <taxon>Pezizomycotina</taxon>
        <taxon>Dothideomycetes</taxon>
        <taxon>Pleosporomycetidae</taxon>
        <taxon>Pleosporales</taxon>
        <taxon>Pleosporales incertae sedis</taxon>
        <taxon>Lojkania</taxon>
    </lineage>
</organism>
<keyword evidence="2" id="KW-0472">Membrane</keyword>
<feature type="transmembrane region" description="Helical" evidence="2">
    <location>
        <begin position="210"/>
        <end position="233"/>
    </location>
</feature>
<keyword evidence="3" id="KW-0732">Signal</keyword>
<sequence>MLLILSWFLVPFCLVAQGIHSDIQEPMVVQDSSALTAVSTHSFGSSTMITLPSPSLTATAPDSPTTPPPVRRAESTMSQLPDELIGFTFTFGTYSPWNCPTGTWSTVPAGYGRCCPAGTVADCPMYTTCINGSVIANQDFTTTCTGTNSWQSSCIMGTVYESLMDVNPKVFPSCWPSWTRGDWEATRTPPTTETSSAPPSQAPEDIRGGYLVAVIFCAILGFIVAVEIGVLGARFYRNHHHQGQGPQKAEDGKSVIGLEPVNPGRPPDVEANPPHKQAHKGTNATPAQSQAAGNGDSQSLVPVPNAEALPHLGRQISEVDANPSLANRSPGFNDSSCAPGIVHTGAINAPGPSTPARSNDGPNEGQGGKASPATTPTQAQATTGLGDNGKQPVRNE</sequence>
<dbReference type="OrthoDB" id="3800696at2759"/>
<feature type="compositionally biased region" description="Polar residues" evidence="1">
    <location>
        <begin position="324"/>
        <end position="336"/>
    </location>
</feature>
<comment type="caution">
    <text evidence="4">The sequence shown here is derived from an EMBL/GenBank/DDBJ whole genome shotgun (WGS) entry which is preliminary data.</text>
</comment>
<keyword evidence="5" id="KW-1185">Reference proteome</keyword>
<protein>
    <submittedName>
        <fullName evidence="4">Uncharacterized protein</fullName>
    </submittedName>
</protein>
<feature type="compositionally biased region" description="Low complexity" evidence="1">
    <location>
        <begin position="52"/>
        <end position="63"/>
    </location>
</feature>
<keyword evidence="2" id="KW-0812">Transmembrane</keyword>
<feature type="chain" id="PRO_5040141084" evidence="3">
    <location>
        <begin position="19"/>
        <end position="396"/>
    </location>
</feature>
<evidence type="ECO:0000256" key="3">
    <source>
        <dbReference type="SAM" id="SignalP"/>
    </source>
</evidence>
<accession>A0A9P4N971</accession>